<evidence type="ECO:0000256" key="3">
    <source>
        <dbReference type="ARBA" id="ARBA00022679"/>
    </source>
</evidence>
<evidence type="ECO:0000256" key="5">
    <source>
        <dbReference type="ARBA" id="ARBA00022842"/>
    </source>
</evidence>
<dbReference type="PANTHER" id="PTHR12001:SF69">
    <property type="entry name" value="ALL TRANS-POLYPRENYL-DIPHOSPHATE SYNTHASE PDSS1"/>
    <property type="match status" value="1"/>
</dbReference>
<accession>A0A1I2HIB2</accession>
<dbReference type="AlphaFoldDB" id="A0A1I2HIB2"/>
<dbReference type="GO" id="GO:0046872">
    <property type="term" value="F:metal ion binding"/>
    <property type="evidence" value="ECO:0007669"/>
    <property type="project" value="UniProtKB-KW"/>
</dbReference>
<protein>
    <submittedName>
        <fullName evidence="7">Competence protein ComQ</fullName>
    </submittedName>
</protein>
<sequence>MEDIVPMIGQEMQRISDKYFTTEPLRGYAKSFIREKQAESMRFGLLTVLHYRMFGGDSGPICQAAAAVELFILASDILDDLQDGDAPHQAWSQVPPAAAMQTAASLIVLSQQAMLELEFGQAGLLRVVQMMNGQLLKAANGQMLDLMNAVTDEDSYIAMVRHKSAALIVMACMTGVMLAGREWHPIVAEYAEEVGMAAQIKNDIRDLLRWDDKNDFILRKKTLLTLFLLEEIAEGDEWIKDYFEGRLQAEDVAGRQQMLEEACDRTGAALYGSVRMRMHFNRFQELLDEVPEAALAKDKLLQIFSS</sequence>
<evidence type="ECO:0000313" key="8">
    <source>
        <dbReference type="Proteomes" id="UP000198855"/>
    </source>
</evidence>
<dbReference type="Pfam" id="PF00348">
    <property type="entry name" value="polyprenyl_synt"/>
    <property type="match status" value="1"/>
</dbReference>
<evidence type="ECO:0000256" key="4">
    <source>
        <dbReference type="ARBA" id="ARBA00022723"/>
    </source>
</evidence>
<evidence type="ECO:0000256" key="6">
    <source>
        <dbReference type="RuleBase" id="RU004466"/>
    </source>
</evidence>
<evidence type="ECO:0000256" key="2">
    <source>
        <dbReference type="ARBA" id="ARBA00006706"/>
    </source>
</evidence>
<evidence type="ECO:0000256" key="1">
    <source>
        <dbReference type="ARBA" id="ARBA00001946"/>
    </source>
</evidence>
<dbReference type="SFLD" id="SFLDG01211">
    <property type="entry name" value="Competence_Regulatory_Protein"/>
    <property type="match status" value="1"/>
</dbReference>
<dbReference type="InterPro" id="IPR000092">
    <property type="entry name" value="Polyprenyl_synt"/>
</dbReference>
<dbReference type="PANTHER" id="PTHR12001">
    <property type="entry name" value="GERANYLGERANYL PYROPHOSPHATE SYNTHASE"/>
    <property type="match status" value="1"/>
</dbReference>
<dbReference type="Gene3D" id="1.10.600.10">
    <property type="entry name" value="Farnesyl Diphosphate Synthase"/>
    <property type="match status" value="1"/>
</dbReference>
<organism evidence="7 8">
    <name type="scientific">Paenibacillus catalpae</name>
    <dbReference type="NCBI Taxonomy" id="1045775"/>
    <lineage>
        <taxon>Bacteria</taxon>
        <taxon>Bacillati</taxon>
        <taxon>Bacillota</taxon>
        <taxon>Bacilli</taxon>
        <taxon>Bacillales</taxon>
        <taxon>Paenibacillaceae</taxon>
        <taxon>Paenibacillus</taxon>
    </lineage>
</organism>
<comment type="cofactor">
    <cofactor evidence="1">
        <name>Mg(2+)</name>
        <dbReference type="ChEBI" id="CHEBI:18420"/>
    </cofactor>
</comment>
<dbReference type="CDD" id="cd00867">
    <property type="entry name" value="Trans_IPPS"/>
    <property type="match status" value="1"/>
</dbReference>
<dbReference type="SFLD" id="SFLDS00005">
    <property type="entry name" value="Isoprenoid_Synthase_Type_I"/>
    <property type="match status" value="1"/>
</dbReference>
<evidence type="ECO:0000313" key="7">
    <source>
        <dbReference type="EMBL" id="SFF29248.1"/>
    </source>
</evidence>
<dbReference type="GO" id="GO:0008299">
    <property type="term" value="P:isoprenoid biosynthetic process"/>
    <property type="evidence" value="ECO:0007669"/>
    <property type="project" value="InterPro"/>
</dbReference>
<comment type="similarity">
    <text evidence="2 6">Belongs to the FPP/GGPP synthase family.</text>
</comment>
<name>A0A1I2HIB2_9BACL</name>
<reference evidence="8" key="1">
    <citation type="submission" date="2016-10" db="EMBL/GenBank/DDBJ databases">
        <authorList>
            <person name="Varghese N."/>
            <person name="Submissions S."/>
        </authorList>
    </citation>
    <scope>NUCLEOTIDE SEQUENCE [LARGE SCALE GENOMIC DNA]</scope>
    <source>
        <strain evidence="8">CGMCC 1.10784</strain>
    </source>
</reference>
<gene>
    <name evidence="7" type="ORF">SAMN05216378_5825</name>
</gene>
<dbReference type="STRING" id="1045775.SAMN05216378_5825"/>
<keyword evidence="3 6" id="KW-0808">Transferase</keyword>
<dbReference type="SUPFAM" id="SSF48576">
    <property type="entry name" value="Terpenoid synthases"/>
    <property type="match status" value="1"/>
</dbReference>
<dbReference type="InterPro" id="IPR033965">
    <property type="entry name" value="ComQ"/>
</dbReference>
<keyword evidence="5" id="KW-0460">Magnesium</keyword>
<dbReference type="EMBL" id="FOMT01000007">
    <property type="protein sequence ID" value="SFF29248.1"/>
    <property type="molecule type" value="Genomic_DNA"/>
</dbReference>
<dbReference type="InterPro" id="IPR008949">
    <property type="entry name" value="Isoprenoid_synthase_dom_sf"/>
</dbReference>
<proteinExistence type="inferred from homology"/>
<dbReference type="RefSeq" id="WP_175533061.1">
    <property type="nucleotide sequence ID" value="NZ_FOMT01000007.1"/>
</dbReference>
<keyword evidence="4" id="KW-0479">Metal-binding</keyword>
<dbReference type="Proteomes" id="UP000198855">
    <property type="component" value="Unassembled WGS sequence"/>
</dbReference>
<keyword evidence="8" id="KW-1185">Reference proteome</keyword>
<dbReference type="GO" id="GO:0004659">
    <property type="term" value="F:prenyltransferase activity"/>
    <property type="evidence" value="ECO:0007669"/>
    <property type="project" value="InterPro"/>
</dbReference>